<dbReference type="EnsemblPlants" id="PGSC0003DMT400077165">
    <property type="protein sequence ID" value="PGSC0003DMT400077165"/>
    <property type="gene ID" value="PGSC0003DMG400030007"/>
</dbReference>
<dbReference type="Proteomes" id="UP000011115">
    <property type="component" value="Unassembled WGS sequence"/>
</dbReference>
<sequence>MSEFVTQLIPALIDHFLPVVLKRVHEVISSPPTDNPSGVTHVVPPLLVLMLRRMIF</sequence>
<dbReference type="EnsemblPlants" id="PGSC0003DMT400077166">
    <property type="protein sequence ID" value="PGSC0003DMT400077166"/>
    <property type="gene ID" value="PGSC0003DMG400030007"/>
</dbReference>
<dbReference type="Gramene" id="PGSC0003DMT400077165">
    <property type="protein sequence ID" value="PGSC0003DMT400077165"/>
    <property type="gene ID" value="PGSC0003DMG400030007"/>
</dbReference>
<dbReference type="Gramene" id="PGSC0003DMT400077164">
    <property type="protein sequence ID" value="PGSC0003DMT400077164"/>
    <property type="gene ID" value="PGSC0003DMG400030007"/>
</dbReference>
<dbReference type="HOGENOM" id="CLU_3018002_0_0_1"/>
<proteinExistence type="predicted"/>
<dbReference type="EnsemblPlants" id="PGSC0003DMT400077164">
    <property type="protein sequence ID" value="PGSC0003DMT400077164"/>
    <property type="gene ID" value="PGSC0003DMG400030007"/>
</dbReference>
<keyword evidence="2" id="KW-1185">Reference proteome</keyword>
<organism evidence="1 2">
    <name type="scientific">Solanum tuberosum</name>
    <name type="common">Potato</name>
    <dbReference type="NCBI Taxonomy" id="4113"/>
    <lineage>
        <taxon>Eukaryota</taxon>
        <taxon>Viridiplantae</taxon>
        <taxon>Streptophyta</taxon>
        <taxon>Embryophyta</taxon>
        <taxon>Tracheophyta</taxon>
        <taxon>Spermatophyta</taxon>
        <taxon>Magnoliopsida</taxon>
        <taxon>eudicotyledons</taxon>
        <taxon>Gunneridae</taxon>
        <taxon>Pentapetalae</taxon>
        <taxon>asterids</taxon>
        <taxon>lamiids</taxon>
        <taxon>Solanales</taxon>
        <taxon>Solanaceae</taxon>
        <taxon>Solanoideae</taxon>
        <taxon>Solaneae</taxon>
        <taxon>Solanum</taxon>
    </lineage>
</organism>
<protein>
    <submittedName>
        <fullName evidence="1">Uncharacterized protein</fullName>
    </submittedName>
</protein>
<dbReference type="ExpressionAtlas" id="M1CXZ7">
    <property type="expression patterns" value="baseline"/>
</dbReference>
<dbReference type="AlphaFoldDB" id="M1CXZ7"/>
<dbReference type="EnsemblPlants" id="PGSC0003DMT400077167">
    <property type="protein sequence ID" value="PGSC0003DMT400077167"/>
    <property type="gene ID" value="PGSC0003DMG400030007"/>
</dbReference>
<dbReference type="Gramene" id="PGSC0003DMT400077167">
    <property type="protein sequence ID" value="PGSC0003DMT400077167"/>
    <property type="gene ID" value="PGSC0003DMG400030007"/>
</dbReference>
<evidence type="ECO:0000313" key="2">
    <source>
        <dbReference type="Proteomes" id="UP000011115"/>
    </source>
</evidence>
<name>M1CXZ7_SOLTU</name>
<accession>M1CXZ7</accession>
<reference evidence="2" key="1">
    <citation type="journal article" date="2011" name="Nature">
        <title>Genome sequence and analysis of the tuber crop potato.</title>
        <authorList>
            <consortium name="The Potato Genome Sequencing Consortium"/>
        </authorList>
    </citation>
    <scope>NUCLEOTIDE SEQUENCE [LARGE SCALE GENOMIC DNA]</scope>
    <source>
        <strain evidence="2">cv. DM1-3 516 R44</strain>
    </source>
</reference>
<evidence type="ECO:0000313" key="1">
    <source>
        <dbReference type="EnsemblPlants" id="PGSC0003DMT400077165"/>
    </source>
</evidence>
<reference evidence="1" key="2">
    <citation type="submission" date="2015-06" db="UniProtKB">
        <authorList>
            <consortium name="EnsemblPlants"/>
        </authorList>
    </citation>
    <scope>IDENTIFICATION</scope>
    <source>
        <strain evidence="1">DM1-3 516 R44</strain>
    </source>
</reference>
<dbReference type="Gramene" id="PGSC0003DMT400077166">
    <property type="protein sequence ID" value="PGSC0003DMT400077166"/>
    <property type="gene ID" value="PGSC0003DMG400030007"/>
</dbReference>